<evidence type="ECO:0000313" key="15">
    <source>
        <dbReference type="EMBL" id="RHN48925.1"/>
    </source>
</evidence>
<reference evidence="14 17" key="2">
    <citation type="journal article" date="2014" name="BMC Genomics">
        <title>An improved genome release (version Mt4.0) for the model legume Medicago truncatula.</title>
        <authorList>
            <person name="Tang H."/>
            <person name="Krishnakumar V."/>
            <person name="Bidwell S."/>
            <person name="Rosen B."/>
            <person name="Chan A."/>
            <person name="Zhou S."/>
            <person name="Gentzbittel L."/>
            <person name="Childs K.L."/>
            <person name="Yandell M."/>
            <person name="Gundlach H."/>
            <person name="Mayer K.F."/>
            <person name="Schwartz D.C."/>
            <person name="Town C.D."/>
        </authorList>
    </citation>
    <scope>GENOME REANNOTATION</scope>
    <source>
        <strain evidence="16 17">cv. Jemalong A17</strain>
    </source>
</reference>
<dbReference type="Proteomes" id="UP000265566">
    <property type="component" value="Chromosome 7"/>
</dbReference>
<dbReference type="InterPro" id="IPR003855">
    <property type="entry name" value="K+_transporter"/>
</dbReference>
<feature type="transmembrane region" description="Helical" evidence="10">
    <location>
        <begin position="490"/>
        <end position="513"/>
    </location>
</feature>
<proteinExistence type="inferred from homology"/>
<dbReference type="PANTHER" id="PTHR30540">
    <property type="entry name" value="OSMOTIC STRESS POTASSIUM TRANSPORTER"/>
    <property type="match status" value="1"/>
</dbReference>
<evidence type="ECO:0000259" key="13">
    <source>
        <dbReference type="Pfam" id="PF22776"/>
    </source>
</evidence>
<keyword evidence="6 10" id="KW-0630">Potassium</keyword>
<feature type="transmembrane region" description="Helical" evidence="10">
    <location>
        <begin position="519"/>
        <end position="536"/>
    </location>
</feature>
<evidence type="ECO:0000313" key="16">
    <source>
        <dbReference type="EnsemblPlants" id="AES82113"/>
    </source>
</evidence>
<reference evidence="18" key="4">
    <citation type="journal article" date="2018" name="Nat. Plants">
        <title>Whole-genome landscape of Medicago truncatula symbiotic genes.</title>
        <authorList>
            <person name="Pecrix Y."/>
            <person name="Staton S.E."/>
            <person name="Sallet E."/>
            <person name="Lelandais-Briere C."/>
            <person name="Moreau S."/>
            <person name="Carrere S."/>
            <person name="Blein T."/>
            <person name="Jardinaud M.F."/>
            <person name="Latrasse D."/>
            <person name="Zouine M."/>
            <person name="Zahm M."/>
            <person name="Kreplak J."/>
            <person name="Mayjonade B."/>
            <person name="Satge C."/>
            <person name="Perez M."/>
            <person name="Cauet S."/>
            <person name="Marande W."/>
            <person name="Chantry-Darmon C."/>
            <person name="Lopez-Roques C."/>
            <person name="Bouchez O."/>
            <person name="Berard A."/>
            <person name="Debelle F."/>
            <person name="Munos S."/>
            <person name="Bendahmane A."/>
            <person name="Berges H."/>
            <person name="Niebel A."/>
            <person name="Buitink J."/>
            <person name="Frugier F."/>
            <person name="Benhamed M."/>
            <person name="Crespi M."/>
            <person name="Gouzy J."/>
            <person name="Gamas P."/>
        </authorList>
    </citation>
    <scope>NUCLEOTIDE SEQUENCE [LARGE SCALE GENOMIC DNA]</scope>
    <source>
        <strain evidence="18">cv. Jemalong A17</strain>
    </source>
</reference>
<gene>
    <name evidence="16" type="primary">11442031</name>
    <name evidence="14" type="ordered locus">MTR_7g108480</name>
    <name evidence="15" type="ORF">MtrunA17_Chr7g0268981</name>
</gene>
<dbReference type="HOGENOM" id="CLU_008142_2_0_1"/>
<evidence type="ECO:0000256" key="8">
    <source>
        <dbReference type="ARBA" id="ARBA00023065"/>
    </source>
</evidence>
<comment type="similarity">
    <text evidence="2 10">Belongs to the HAK/KUP transporter (TC 2.A.72.3) family.</text>
</comment>
<organism evidence="14 17">
    <name type="scientific">Medicago truncatula</name>
    <name type="common">Barrel medic</name>
    <name type="synonym">Medicago tribuloides</name>
    <dbReference type="NCBI Taxonomy" id="3880"/>
    <lineage>
        <taxon>Eukaryota</taxon>
        <taxon>Viridiplantae</taxon>
        <taxon>Streptophyta</taxon>
        <taxon>Embryophyta</taxon>
        <taxon>Tracheophyta</taxon>
        <taxon>Spermatophyta</taxon>
        <taxon>Magnoliopsida</taxon>
        <taxon>eudicotyledons</taxon>
        <taxon>Gunneridae</taxon>
        <taxon>Pentapetalae</taxon>
        <taxon>rosids</taxon>
        <taxon>fabids</taxon>
        <taxon>Fabales</taxon>
        <taxon>Fabaceae</taxon>
        <taxon>Papilionoideae</taxon>
        <taxon>50 kb inversion clade</taxon>
        <taxon>NPAAA clade</taxon>
        <taxon>Hologalegina</taxon>
        <taxon>IRL clade</taxon>
        <taxon>Trifolieae</taxon>
        <taxon>Medicago</taxon>
    </lineage>
</organism>
<feature type="transmembrane region" description="Helical" evidence="10">
    <location>
        <begin position="64"/>
        <end position="83"/>
    </location>
</feature>
<dbReference type="OrthoDB" id="504708at2759"/>
<dbReference type="EnsemblPlants" id="AES82113">
    <property type="protein sequence ID" value="AES82113"/>
    <property type="gene ID" value="MTR_7g108480"/>
</dbReference>
<reference evidence="16" key="3">
    <citation type="submission" date="2015-04" db="UniProtKB">
        <authorList>
            <consortium name="EnsemblPlants"/>
        </authorList>
    </citation>
    <scope>IDENTIFICATION</scope>
    <source>
        <strain evidence="16">cv. Jemalong A17</strain>
    </source>
</reference>
<keyword evidence="11" id="KW-0175">Coiled coil</keyword>
<reference evidence="15" key="5">
    <citation type="journal article" date="2018" name="Nat. Plants">
        <title>Whole-genome landscape of Medicago truncatula symbiotic genes.</title>
        <authorList>
            <person name="Pecrix Y."/>
            <person name="Gamas P."/>
            <person name="Carrere S."/>
        </authorList>
    </citation>
    <scope>NUCLEOTIDE SEQUENCE</scope>
    <source>
        <tissue evidence="15">Leaves</tissue>
    </source>
</reference>
<dbReference type="EMBL" id="CM001223">
    <property type="protein sequence ID" value="AES82113.1"/>
    <property type="molecule type" value="Genomic_DNA"/>
</dbReference>
<protein>
    <recommendedName>
        <fullName evidence="10">Potassium transporter</fullName>
    </recommendedName>
</protein>
<keyword evidence="9 10" id="KW-0472">Membrane</keyword>
<feature type="transmembrane region" description="Helical" evidence="10">
    <location>
        <begin position="310"/>
        <end position="329"/>
    </location>
</feature>
<feature type="transmembrane region" description="Helical" evidence="10">
    <location>
        <begin position="233"/>
        <end position="252"/>
    </location>
</feature>
<feature type="coiled-coil region" evidence="11">
    <location>
        <begin position="678"/>
        <end position="714"/>
    </location>
</feature>
<comment type="subcellular location">
    <subcellularLocation>
        <location evidence="1">Cell membrane</location>
        <topology evidence="1">Multi-pass membrane protein</topology>
    </subcellularLocation>
    <subcellularLocation>
        <location evidence="10">Membrane</location>
        <topology evidence="10">Multi-pass membrane protein</topology>
    </subcellularLocation>
</comment>
<feature type="transmembrane region" description="Helical" evidence="10">
    <location>
        <begin position="463"/>
        <end position="483"/>
    </location>
</feature>
<keyword evidence="4 10" id="KW-0633">Potassium transport</keyword>
<evidence type="ECO:0000256" key="11">
    <source>
        <dbReference type="SAM" id="Coils"/>
    </source>
</evidence>
<evidence type="ECO:0000313" key="18">
    <source>
        <dbReference type="Proteomes" id="UP000265566"/>
    </source>
</evidence>
<feature type="transmembrane region" description="Helical" evidence="10">
    <location>
        <begin position="341"/>
        <end position="361"/>
    </location>
</feature>
<dbReference type="GO" id="GO:0005886">
    <property type="term" value="C:plasma membrane"/>
    <property type="evidence" value="ECO:0007669"/>
    <property type="project" value="UniProtKB-SubCell"/>
</dbReference>
<dbReference type="Pfam" id="PF22776">
    <property type="entry name" value="K_trans_C"/>
    <property type="match status" value="1"/>
</dbReference>
<evidence type="ECO:0000256" key="6">
    <source>
        <dbReference type="ARBA" id="ARBA00022958"/>
    </source>
</evidence>
<evidence type="ECO:0000313" key="17">
    <source>
        <dbReference type="Proteomes" id="UP000002051"/>
    </source>
</evidence>
<evidence type="ECO:0000256" key="1">
    <source>
        <dbReference type="ARBA" id="ARBA00004651"/>
    </source>
</evidence>
<evidence type="ECO:0000313" key="14">
    <source>
        <dbReference type="EMBL" id="AES82113.1"/>
    </source>
</evidence>
<comment type="function">
    <text evidence="10">Potassium transporter.</text>
</comment>
<feature type="domain" description="K+ potassium transporter integral membrane" evidence="12">
    <location>
        <begin position="69"/>
        <end position="556"/>
    </location>
</feature>
<dbReference type="PaxDb" id="3880-AES82113"/>
<dbReference type="Proteomes" id="UP000002051">
    <property type="component" value="Unassembled WGS sequence"/>
</dbReference>
<feature type="transmembrane region" description="Helical" evidence="10">
    <location>
        <begin position="264"/>
        <end position="284"/>
    </location>
</feature>
<dbReference type="Gramene" id="rna43694">
    <property type="protein sequence ID" value="RHN48925.1"/>
    <property type="gene ID" value="gene43694"/>
</dbReference>
<feature type="transmembrane region" description="Helical" evidence="10">
    <location>
        <begin position="381"/>
        <end position="401"/>
    </location>
</feature>
<feature type="transmembrane region" description="Helical" evidence="10">
    <location>
        <begin position="438"/>
        <end position="457"/>
    </location>
</feature>
<dbReference type="EMBL" id="PSQE01000007">
    <property type="protein sequence ID" value="RHN48925.1"/>
    <property type="molecule type" value="Genomic_DNA"/>
</dbReference>
<dbReference type="AlphaFoldDB" id="G7KRU2"/>
<reference evidence="14 17" key="1">
    <citation type="journal article" date="2011" name="Nature">
        <title>The Medicago genome provides insight into the evolution of rhizobial symbioses.</title>
        <authorList>
            <person name="Young N.D."/>
            <person name="Debelle F."/>
            <person name="Oldroyd G.E."/>
            <person name="Geurts R."/>
            <person name="Cannon S.B."/>
            <person name="Udvardi M.K."/>
            <person name="Benedito V.A."/>
            <person name="Mayer K.F."/>
            <person name="Gouzy J."/>
            <person name="Schoof H."/>
            <person name="Van de Peer Y."/>
            <person name="Proost S."/>
            <person name="Cook D.R."/>
            <person name="Meyers B.C."/>
            <person name="Spannagl M."/>
            <person name="Cheung F."/>
            <person name="De Mita S."/>
            <person name="Krishnakumar V."/>
            <person name="Gundlach H."/>
            <person name="Zhou S."/>
            <person name="Mudge J."/>
            <person name="Bharti A.K."/>
            <person name="Murray J.D."/>
            <person name="Naoumkina M.A."/>
            <person name="Rosen B."/>
            <person name="Silverstein K.A."/>
            <person name="Tang H."/>
            <person name="Rombauts S."/>
            <person name="Zhao P.X."/>
            <person name="Zhou P."/>
            <person name="Barbe V."/>
            <person name="Bardou P."/>
            <person name="Bechner M."/>
            <person name="Bellec A."/>
            <person name="Berger A."/>
            <person name="Berges H."/>
            <person name="Bidwell S."/>
            <person name="Bisseling T."/>
            <person name="Choisne N."/>
            <person name="Couloux A."/>
            <person name="Denny R."/>
            <person name="Deshpande S."/>
            <person name="Dai X."/>
            <person name="Doyle J.J."/>
            <person name="Dudez A.M."/>
            <person name="Farmer A.D."/>
            <person name="Fouteau S."/>
            <person name="Franken C."/>
            <person name="Gibelin C."/>
            <person name="Gish J."/>
            <person name="Goldstein S."/>
            <person name="Gonzalez A.J."/>
            <person name="Green P.J."/>
            <person name="Hallab A."/>
            <person name="Hartog M."/>
            <person name="Hua A."/>
            <person name="Humphray S.J."/>
            <person name="Jeong D.H."/>
            <person name="Jing Y."/>
            <person name="Jocker A."/>
            <person name="Kenton S.M."/>
            <person name="Kim D.J."/>
            <person name="Klee K."/>
            <person name="Lai H."/>
            <person name="Lang C."/>
            <person name="Lin S."/>
            <person name="Macmil S.L."/>
            <person name="Magdelenat G."/>
            <person name="Matthews L."/>
            <person name="McCorrison J."/>
            <person name="Monaghan E.L."/>
            <person name="Mun J.H."/>
            <person name="Najar F.Z."/>
            <person name="Nicholson C."/>
            <person name="Noirot C."/>
            <person name="O'Bleness M."/>
            <person name="Paule C.R."/>
            <person name="Poulain J."/>
            <person name="Prion F."/>
            <person name="Qin B."/>
            <person name="Qu C."/>
            <person name="Retzel E.F."/>
            <person name="Riddle C."/>
            <person name="Sallet E."/>
            <person name="Samain S."/>
            <person name="Samson N."/>
            <person name="Sanders I."/>
            <person name="Saurat O."/>
            <person name="Scarpelli C."/>
            <person name="Schiex T."/>
            <person name="Segurens B."/>
            <person name="Severin A.J."/>
            <person name="Sherrier D.J."/>
            <person name="Shi R."/>
            <person name="Sims S."/>
            <person name="Singer S.R."/>
            <person name="Sinharoy S."/>
            <person name="Sterck L."/>
            <person name="Viollet A."/>
            <person name="Wang B.B."/>
            <person name="Wang K."/>
            <person name="Wang M."/>
            <person name="Wang X."/>
            <person name="Warfsmann J."/>
            <person name="Weissenbach J."/>
            <person name="White D.D."/>
            <person name="White J.D."/>
            <person name="Wiley G.B."/>
            <person name="Wincker P."/>
            <person name="Xing Y."/>
            <person name="Yang L."/>
            <person name="Yao Z."/>
            <person name="Ying F."/>
            <person name="Zhai J."/>
            <person name="Zhou L."/>
            <person name="Zuber A."/>
            <person name="Denarie J."/>
            <person name="Dixon R.A."/>
            <person name="May G.D."/>
            <person name="Schwartz D.C."/>
            <person name="Rogers J."/>
            <person name="Quetier F."/>
            <person name="Town C.D."/>
            <person name="Roe B.A."/>
        </authorList>
    </citation>
    <scope>NUCLEOTIDE SEQUENCE [LARGE SCALE GENOMIC DNA]</scope>
    <source>
        <strain evidence="14">A17</strain>
        <strain evidence="16 17">cv. Jemalong A17</strain>
    </source>
</reference>
<comment type="caution">
    <text evidence="10">Lacks conserved residue(s) required for the propagation of feature annotation.</text>
</comment>
<dbReference type="KEGG" id="mtr:11442031"/>
<keyword evidence="17" id="KW-1185">Reference proteome</keyword>
<dbReference type="OMA" id="RNEHEPF"/>
<dbReference type="GO" id="GO:0016020">
    <property type="term" value="C:membrane"/>
    <property type="evidence" value="ECO:0000318"/>
    <property type="project" value="GO_Central"/>
</dbReference>
<dbReference type="Pfam" id="PF02705">
    <property type="entry name" value="K_trans"/>
    <property type="match status" value="1"/>
</dbReference>
<dbReference type="NCBIfam" id="TIGR00794">
    <property type="entry name" value="kup"/>
    <property type="match status" value="1"/>
</dbReference>
<accession>G7KRU2</accession>
<evidence type="ECO:0000256" key="5">
    <source>
        <dbReference type="ARBA" id="ARBA00022692"/>
    </source>
</evidence>
<keyword evidence="8 10" id="KW-0406">Ion transport</keyword>
<evidence type="ECO:0000256" key="4">
    <source>
        <dbReference type="ARBA" id="ARBA00022538"/>
    </source>
</evidence>
<keyword evidence="3" id="KW-0813">Transport</keyword>
<evidence type="ECO:0000256" key="9">
    <source>
        <dbReference type="ARBA" id="ARBA00023136"/>
    </source>
</evidence>
<evidence type="ECO:0000256" key="10">
    <source>
        <dbReference type="RuleBase" id="RU321113"/>
    </source>
</evidence>
<feature type="domain" description="K+ potassium transporter C-terminal" evidence="13">
    <location>
        <begin position="570"/>
        <end position="773"/>
    </location>
</feature>
<evidence type="ECO:0000256" key="3">
    <source>
        <dbReference type="ARBA" id="ARBA00022448"/>
    </source>
</evidence>
<evidence type="ECO:0000259" key="12">
    <source>
        <dbReference type="Pfam" id="PF02705"/>
    </source>
</evidence>
<keyword evidence="5 10" id="KW-0812">Transmembrane</keyword>
<dbReference type="PANTHER" id="PTHR30540:SF87">
    <property type="entry name" value="POTASSIUM TRANSPORTER"/>
    <property type="match status" value="1"/>
</dbReference>
<dbReference type="InterPro" id="IPR053952">
    <property type="entry name" value="K_trans_C"/>
</dbReference>
<dbReference type="InterPro" id="IPR053951">
    <property type="entry name" value="K_trans_N"/>
</dbReference>
<evidence type="ECO:0000256" key="2">
    <source>
        <dbReference type="ARBA" id="ARBA00008440"/>
    </source>
</evidence>
<sequence length="773" mass="87223">MALEEEAVVVNMESIQQNHVSDHPRVPIQEKKQLSLQKYRRNDSLEMESRTISHARYSKGPSTAIILQLAFQSIGIVYGDIGTSPLYVFSSTFTDGIKHNDDILGVLSLIFYTLTLIPLLKYVFFVLRATDNGDGGTFALYSLICRYARVGLIPNQQLEDADVSNYQLQLPNNRREKRASKVKSILENSHFIKLFLLFATMLGTSMVIGDGVLTPCISVLSAVGGIKQADSQITDDQIVLISVAILIGLFMVQRFGTDKVGYSFAPIICIWFTFIGGIGIYNFITHDASVIKAINPKYIVDYFIRNKKDAWISLGGVVLSITGTEALFADVGHFTVRSIQISMCSVTYPALILAYAGQASFLRKNNDLVGETFYKSIPDSLYWPMFVIAVLAAIIASQAMISGTFSIIQQSLSLGCFPRVQIVHTSAKYEGQVYIPEVNYILMIACIAITVGFKTTAKIGNAYGIAVVFVMTLTSAFLILIMIMIWKTHILLIISYVLVIGSVELLYLSSVLYKFDQGGYLPLAFAAILMFVMYVWNNVYRKKYYYELDHKISPEKLREVVCDTSLCRLPGLAMFYSELVQGIPPIFKHYVANVPALHSVLVFVSIKSLPISKVPVEERFLFRRVQPKELNVFRCVVRYGYTDTRNEQEPFEKIMVERLKEFIVKEYYWSQKVIQDGKNDENLNVDEAQEVIDEERVQEEIEKEIEAVEKASRAGVVHLIGENEVIAGKGADIGKRILIDYAYHFLKKNLRQSEKLFDIPHKRMVKVGMTYEL</sequence>
<feature type="transmembrane region" description="Helical" evidence="10">
    <location>
        <begin position="103"/>
        <end position="124"/>
    </location>
</feature>
<evidence type="ECO:0000256" key="7">
    <source>
        <dbReference type="ARBA" id="ARBA00022989"/>
    </source>
</evidence>
<name>G7KRU2_MEDTR</name>
<keyword evidence="7 10" id="KW-1133">Transmembrane helix</keyword>
<dbReference type="GO" id="GO:0015079">
    <property type="term" value="F:potassium ion transmembrane transporter activity"/>
    <property type="evidence" value="ECO:0000318"/>
    <property type="project" value="GO_Central"/>
</dbReference>
<dbReference type="GO" id="GO:0006813">
    <property type="term" value="P:potassium ion transport"/>
    <property type="evidence" value="ECO:0000318"/>
    <property type="project" value="GO_Central"/>
</dbReference>
<dbReference type="eggNOG" id="ENOG502QPSA">
    <property type="taxonomic scope" value="Eukaryota"/>
</dbReference>